<dbReference type="SUPFAM" id="SSF52540">
    <property type="entry name" value="P-loop containing nucleoside triphosphate hydrolases"/>
    <property type="match status" value="1"/>
</dbReference>
<dbReference type="PROSITE" id="PS00113">
    <property type="entry name" value="ADENYLATE_KINASE"/>
    <property type="match status" value="1"/>
</dbReference>
<feature type="binding site" evidence="4">
    <location>
        <begin position="23"/>
        <end position="28"/>
    </location>
    <ligand>
        <name>ATP</name>
        <dbReference type="ChEBI" id="CHEBI:30616"/>
    </ligand>
</feature>
<feature type="region of interest" description="NMP" evidence="4">
    <location>
        <begin position="43"/>
        <end position="72"/>
    </location>
</feature>
<dbReference type="Pfam" id="PF00406">
    <property type="entry name" value="ADK"/>
    <property type="match status" value="1"/>
</dbReference>
<feature type="binding site" evidence="4">
    <location>
        <position position="202"/>
    </location>
    <ligand>
        <name>ATP</name>
        <dbReference type="ChEBI" id="CHEBI:30616"/>
    </ligand>
</feature>
<dbReference type="PANTHER" id="PTHR23359">
    <property type="entry name" value="NUCLEOTIDE KINASE"/>
    <property type="match status" value="1"/>
</dbReference>
<organism evidence="7">
    <name type="scientific">uncultured marine group II/III euryarchaeote KM3_187_D06</name>
    <dbReference type="NCBI Taxonomy" id="1457952"/>
    <lineage>
        <taxon>Archaea</taxon>
        <taxon>Methanobacteriati</taxon>
        <taxon>Methanobacteriota</taxon>
        <taxon>environmental samples</taxon>
    </lineage>
</organism>
<gene>
    <name evidence="4 7" type="primary">adk</name>
</gene>
<feature type="binding site" evidence="4">
    <location>
        <position position="174"/>
    </location>
    <ligand>
        <name>AMP</name>
        <dbReference type="ChEBI" id="CHEBI:456215"/>
    </ligand>
</feature>
<evidence type="ECO:0000256" key="3">
    <source>
        <dbReference type="ARBA" id="ARBA00022777"/>
    </source>
</evidence>
<feature type="binding site" evidence="4">
    <location>
        <begin position="70"/>
        <end position="72"/>
    </location>
    <ligand>
        <name>AMP</name>
        <dbReference type="ChEBI" id="CHEBI:456215"/>
    </ligand>
</feature>
<dbReference type="NCBIfam" id="NF001381">
    <property type="entry name" value="PRK00279.1-3"/>
    <property type="match status" value="1"/>
</dbReference>
<proteinExistence type="inferred from homology"/>
<feature type="binding site" evidence="4">
    <location>
        <position position="49"/>
    </location>
    <ligand>
        <name>AMP</name>
        <dbReference type="ChEBI" id="CHEBI:456215"/>
    </ligand>
</feature>
<comment type="similarity">
    <text evidence="4 5">Belongs to the adenylate kinase family.</text>
</comment>
<dbReference type="GO" id="GO:0005524">
    <property type="term" value="F:ATP binding"/>
    <property type="evidence" value="ECO:0007669"/>
    <property type="project" value="UniProtKB-UniRule"/>
</dbReference>
<dbReference type="InterPro" id="IPR027417">
    <property type="entry name" value="P-loop_NTPase"/>
</dbReference>
<keyword evidence="4 6" id="KW-0067">ATP-binding</keyword>
<feature type="binding site" evidence="4">
    <location>
        <position position="105"/>
    </location>
    <ligand>
        <name>AMP</name>
        <dbReference type="ChEBI" id="CHEBI:456215"/>
    </ligand>
</feature>
<feature type="binding site" evidence="4">
    <location>
        <position position="135"/>
    </location>
    <ligand>
        <name>ATP</name>
        <dbReference type="ChEBI" id="CHEBI:30616"/>
    </ligand>
</feature>
<dbReference type="FunFam" id="3.40.50.300:FF:000106">
    <property type="entry name" value="Adenylate kinase mitochondrial"/>
    <property type="match status" value="1"/>
</dbReference>
<keyword evidence="4" id="KW-0963">Cytoplasm</keyword>
<dbReference type="CDD" id="cd01428">
    <property type="entry name" value="ADK"/>
    <property type="match status" value="1"/>
</dbReference>
<keyword evidence="3 4" id="KW-0418">Kinase</keyword>
<dbReference type="EC" id="2.7.4.3" evidence="4 6"/>
<dbReference type="EMBL" id="KF900751">
    <property type="protein sequence ID" value="AIF05838.1"/>
    <property type="molecule type" value="Genomic_DNA"/>
</dbReference>
<comment type="domain">
    <text evidence="4">Consists of three domains, a large central CORE domain and two small peripheral domains, NMPbind and LID, which undergo movements during catalysis. The LID domain closes over the site of phosphoryl transfer upon ATP binding. Assembling and dissambling the active center during each catalytic cycle provides an effective means to prevent ATP hydrolysis.</text>
</comment>
<feature type="binding site" evidence="4">
    <location>
        <begin position="144"/>
        <end position="145"/>
    </location>
    <ligand>
        <name>ATP</name>
        <dbReference type="ChEBI" id="CHEBI:30616"/>
    </ligand>
</feature>
<evidence type="ECO:0000256" key="4">
    <source>
        <dbReference type="HAMAP-Rule" id="MF_00235"/>
    </source>
</evidence>
<dbReference type="AlphaFoldDB" id="A0A075GVJ3"/>
<dbReference type="GO" id="GO:0004017">
    <property type="term" value="F:AMP kinase activity"/>
    <property type="evidence" value="ECO:0007669"/>
    <property type="project" value="UniProtKB-UniRule"/>
</dbReference>
<feature type="binding site" evidence="4">
    <location>
        <begin position="98"/>
        <end position="101"/>
    </location>
    <ligand>
        <name>AMP</name>
        <dbReference type="ChEBI" id="CHEBI:456215"/>
    </ligand>
</feature>
<dbReference type="PRINTS" id="PR00094">
    <property type="entry name" value="ADENYLTKNASE"/>
</dbReference>
<comment type="subcellular location">
    <subcellularLocation>
        <location evidence="4 6">Cytoplasm</location>
    </subcellularLocation>
</comment>
<protein>
    <recommendedName>
        <fullName evidence="4 6">Adenylate kinase</fullName>
        <shortName evidence="4">AK</shortName>
        <ecNumber evidence="4 6">2.7.4.3</ecNumber>
    </recommendedName>
    <alternativeName>
        <fullName evidence="4">ATP-AMP transphosphorylase</fullName>
    </alternativeName>
    <alternativeName>
        <fullName evidence="4">ATP:AMP phosphotransferase</fullName>
    </alternativeName>
    <alternativeName>
        <fullName evidence="4">Adenylate monophosphate kinase</fullName>
    </alternativeName>
</protein>
<keyword evidence="1 4" id="KW-0808">Transferase</keyword>
<dbReference type="UniPathway" id="UPA00588">
    <property type="reaction ID" value="UER00649"/>
</dbReference>
<dbReference type="Gene3D" id="3.40.50.300">
    <property type="entry name" value="P-loop containing nucleotide triphosphate hydrolases"/>
    <property type="match status" value="1"/>
</dbReference>
<feature type="binding site" evidence="4">
    <location>
        <position position="44"/>
    </location>
    <ligand>
        <name>AMP</name>
        <dbReference type="ChEBI" id="CHEBI:456215"/>
    </ligand>
</feature>
<feature type="binding site" evidence="4">
    <location>
        <position position="163"/>
    </location>
    <ligand>
        <name>AMP</name>
        <dbReference type="ChEBI" id="CHEBI:456215"/>
    </ligand>
</feature>
<evidence type="ECO:0000256" key="2">
    <source>
        <dbReference type="ARBA" id="ARBA00022741"/>
    </source>
</evidence>
<dbReference type="InterPro" id="IPR006259">
    <property type="entry name" value="Adenyl_kin_sub"/>
</dbReference>
<comment type="caution">
    <text evidence="4">Lacks conserved residue(s) required for the propagation of feature annotation.</text>
</comment>
<dbReference type="HAMAP" id="MF_00235">
    <property type="entry name" value="Adenylate_kinase_Adk"/>
    <property type="match status" value="1"/>
</dbReference>
<dbReference type="InterPro" id="IPR000850">
    <property type="entry name" value="Adenylat/UMP-CMP_kin"/>
</dbReference>
<comment type="subunit">
    <text evidence="4 6">Monomer.</text>
</comment>
<keyword evidence="4" id="KW-0545">Nucleotide biosynthesis</keyword>
<dbReference type="NCBIfam" id="NF011100">
    <property type="entry name" value="PRK14527.1"/>
    <property type="match status" value="1"/>
</dbReference>
<comment type="catalytic activity">
    <reaction evidence="4 6">
        <text>AMP + ATP = 2 ADP</text>
        <dbReference type="Rhea" id="RHEA:12973"/>
        <dbReference type="ChEBI" id="CHEBI:30616"/>
        <dbReference type="ChEBI" id="CHEBI:456215"/>
        <dbReference type="ChEBI" id="CHEBI:456216"/>
        <dbReference type="EC" id="2.7.4.3"/>
    </reaction>
</comment>
<dbReference type="GO" id="GO:0044209">
    <property type="term" value="P:AMP salvage"/>
    <property type="evidence" value="ECO:0007669"/>
    <property type="project" value="UniProtKB-UniRule"/>
</dbReference>
<accession>A0A075GVJ3</accession>
<dbReference type="InterPro" id="IPR033690">
    <property type="entry name" value="Adenylat_kinase_CS"/>
</dbReference>
<reference evidence="7" key="1">
    <citation type="journal article" date="2014" name="Genome Biol. Evol.">
        <title>Pangenome evidence for extensive interdomain horizontal transfer affecting lineage core and shell genes in uncultured planktonic thaumarchaeota and euryarchaeota.</title>
        <authorList>
            <person name="Deschamps P."/>
            <person name="Zivanovic Y."/>
            <person name="Moreira D."/>
            <person name="Rodriguez-Valera F."/>
            <person name="Lopez-Garcia P."/>
        </authorList>
    </citation>
    <scope>NUCLEOTIDE SEQUENCE</scope>
</reference>
<evidence type="ECO:0000256" key="6">
    <source>
        <dbReference type="RuleBase" id="RU003331"/>
    </source>
</evidence>
<evidence type="ECO:0000256" key="5">
    <source>
        <dbReference type="RuleBase" id="RU003330"/>
    </source>
</evidence>
<sequence>MLIEKGYFADNMSQSIVLFGPPGAGKGTQADAIVEATGKPQVSTGDMLRAALAAGTPLGLEAKKYMEAGELVPDDVIIGLIEERMQQDDAGNGVLFDGFPRTIPQAEALAEIAEVSLVISIEVPDDEIVGRIVGRRMDPETGDIYHITFKPAPAEIADRLIQRKDDNEEAVRTRLTAYHNQTSPLAKWYSEKGLLATVNGNQAMDDVGAEISAIIES</sequence>
<evidence type="ECO:0000256" key="1">
    <source>
        <dbReference type="ARBA" id="ARBA00022679"/>
    </source>
</evidence>
<keyword evidence="2 4" id="KW-0547">Nucleotide-binding</keyword>
<dbReference type="GO" id="GO:0005737">
    <property type="term" value="C:cytoplasm"/>
    <property type="evidence" value="ECO:0007669"/>
    <property type="project" value="UniProtKB-SubCell"/>
</dbReference>
<dbReference type="NCBIfam" id="TIGR01351">
    <property type="entry name" value="adk"/>
    <property type="match status" value="1"/>
</dbReference>
<name>A0A075GVJ3_9EURY</name>
<comment type="pathway">
    <text evidence="4">Purine metabolism; AMP biosynthesis via salvage pathway; AMP from ADP: step 1/1.</text>
</comment>
<evidence type="ECO:0000313" key="7">
    <source>
        <dbReference type="EMBL" id="AIF05838.1"/>
    </source>
</evidence>
<comment type="function">
    <text evidence="4">Catalyzes the reversible transfer of the terminal phosphate group between ATP and AMP. Plays an important role in cellular energy homeostasis and in adenine nucleotide metabolism.</text>
</comment>